<dbReference type="InterPro" id="IPR013382">
    <property type="entry name" value="CRISPR-assoc_prot_Cse2"/>
</dbReference>
<dbReference type="RefSeq" id="WP_095615766.1">
    <property type="nucleotide sequence ID" value="NZ_NSKD01000001.1"/>
</dbReference>
<organism evidence="1 2">
    <name type="scientific">Halovibrio salipaludis</name>
    <dbReference type="NCBI Taxonomy" id="2032626"/>
    <lineage>
        <taxon>Bacteria</taxon>
        <taxon>Pseudomonadati</taxon>
        <taxon>Pseudomonadota</taxon>
        <taxon>Gammaproteobacteria</taxon>
        <taxon>Oceanospirillales</taxon>
        <taxon>Halomonadaceae</taxon>
        <taxon>Halovibrio</taxon>
    </lineage>
</organism>
<keyword evidence="2" id="KW-1185">Reference proteome</keyword>
<dbReference type="InterPro" id="IPR038287">
    <property type="entry name" value="Cse2_sf"/>
</dbReference>
<sequence>MNQDSNYYHVMRRQPLQNKVLAWWARLHRDEQTLQNLEWNGNKQPLPRGIAAELRRCRTVDDAILTEGFRHLWLSLTEDEAGQSWTMMAWATVAAVLAEVRSQSSTSFARAMGSQKDQTGKPYLSELRFAQLQKSHDADIFLKRARRAVALLGNQAHVLSLADSILHWHEEKHGRISQQPEKRLTVRWAMDYFTALSEYQK</sequence>
<evidence type="ECO:0000313" key="2">
    <source>
        <dbReference type="Proteomes" id="UP000218896"/>
    </source>
</evidence>
<gene>
    <name evidence="1" type="primary">casB</name>
    <name evidence="1" type="ORF">CK501_00470</name>
</gene>
<reference evidence="1 2" key="1">
    <citation type="submission" date="2017-08" db="EMBL/GenBank/DDBJ databases">
        <title>Halovibrio sewagensis sp. nov., isolated from wastewater of high salinity.</title>
        <authorList>
            <person name="Dong X."/>
            <person name="Zhang G."/>
        </authorList>
    </citation>
    <scope>NUCLEOTIDE SEQUENCE [LARGE SCALE GENOMIC DNA]</scope>
    <source>
        <strain evidence="1 2">YL5-2</strain>
    </source>
</reference>
<accession>A0A2A2F7X4</accession>
<dbReference type="AlphaFoldDB" id="A0A2A2F7X4"/>
<proteinExistence type="predicted"/>
<evidence type="ECO:0000313" key="1">
    <source>
        <dbReference type="EMBL" id="PAU81661.1"/>
    </source>
</evidence>
<dbReference type="NCBIfam" id="TIGR02548">
    <property type="entry name" value="casB_cse2"/>
    <property type="match status" value="1"/>
</dbReference>
<dbReference type="OrthoDB" id="5572740at2"/>
<dbReference type="CDD" id="cd09731">
    <property type="entry name" value="Cse2_I-E"/>
    <property type="match status" value="1"/>
</dbReference>
<dbReference type="Gene3D" id="1.10.520.40">
    <property type="entry name" value="CRISPR-associated protein Cse2"/>
    <property type="match status" value="1"/>
</dbReference>
<name>A0A2A2F7X4_9GAMM</name>
<comment type="caution">
    <text evidence="1">The sequence shown here is derived from an EMBL/GenBank/DDBJ whole genome shotgun (WGS) entry which is preliminary data.</text>
</comment>
<protein>
    <submittedName>
        <fullName evidence="1">Type I-E CRISPR-associated protein Cse2/CasB</fullName>
    </submittedName>
</protein>
<dbReference type="EMBL" id="NSKD01000001">
    <property type="protein sequence ID" value="PAU81661.1"/>
    <property type="molecule type" value="Genomic_DNA"/>
</dbReference>
<dbReference type="Proteomes" id="UP000218896">
    <property type="component" value="Unassembled WGS sequence"/>
</dbReference>
<dbReference type="Pfam" id="PF09485">
    <property type="entry name" value="CRISPR_Cse2"/>
    <property type="match status" value="1"/>
</dbReference>